<dbReference type="SMART" id="SM00430">
    <property type="entry name" value="HOLI"/>
    <property type="match status" value="1"/>
</dbReference>
<dbReference type="InterPro" id="IPR033544">
    <property type="entry name" value="NR0B1/2"/>
</dbReference>
<dbReference type="GO" id="GO:0003714">
    <property type="term" value="F:transcription corepressor activity"/>
    <property type="evidence" value="ECO:0007669"/>
    <property type="project" value="TreeGrafter"/>
</dbReference>
<dbReference type="OrthoDB" id="9926883at2759"/>
<name>A0A9Q0YHK8_HOLLE</name>
<proteinExistence type="inferred from homology"/>
<dbReference type="InterPro" id="IPR001723">
    <property type="entry name" value="Nuclear_hrmn_rcpt"/>
</dbReference>
<accession>A0A9Q0YHK8</accession>
<keyword evidence="6" id="KW-0805">Transcription regulation</keyword>
<evidence type="ECO:0000256" key="9">
    <source>
        <dbReference type="SAM" id="MobiDB-lite"/>
    </source>
</evidence>
<dbReference type="Pfam" id="PF00104">
    <property type="entry name" value="Hormone_recep"/>
    <property type="match status" value="1"/>
</dbReference>
<reference evidence="11" key="1">
    <citation type="submission" date="2021-10" db="EMBL/GenBank/DDBJ databases">
        <title>Tropical sea cucumber genome reveals ecological adaptation and Cuvierian tubules defense mechanism.</title>
        <authorList>
            <person name="Chen T."/>
        </authorList>
    </citation>
    <scope>NUCLEOTIDE SEQUENCE</scope>
    <source>
        <strain evidence="11">Nanhai2018</strain>
        <tissue evidence="11">Muscle</tissue>
    </source>
</reference>
<evidence type="ECO:0000313" key="12">
    <source>
        <dbReference type="Proteomes" id="UP001152320"/>
    </source>
</evidence>
<dbReference type="PROSITE" id="PS51843">
    <property type="entry name" value="NR_LBD"/>
    <property type="match status" value="1"/>
</dbReference>
<dbReference type="GO" id="GO:0000122">
    <property type="term" value="P:negative regulation of transcription by RNA polymerase II"/>
    <property type="evidence" value="ECO:0007669"/>
    <property type="project" value="TreeGrafter"/>
</dbReference>
<feature type="region of interest" description="Disordered" evidence="9">
    <location>
        <begin position="1"/>
        <end position="21"/>
    </location>
</feature>
<keyword evidence="7" id="KW-0804">Transcription</keyword>
<feature type="compositionally biased region" description="Low complexity" evidence="9">
    <location>
        <begin position="58"/>
        <end position="76"/>
    </location>
</feature>
<evidence type="ECO:0000313" key="11">
    <source>
        <dbReference type="EMBL" id="KAJ8021611.1"/>
    </source>
</evidence>
<feature type="region of interest" description="Disordered" evidence="9">
    <location>
        <begin position="45"/>
        <end position="110"/>
    </location>
</feature>
<evidence type="ECO:0000256" key="7">
    <source>
        <dbReference type="ARBA" id="ARBA00023163"/>
    </source>
</evidence>
<organism evidence="11 12">
    <name type="scientific">Holothuria leucospilota</name>
    <name type="common">Black long sea cucumber</name>
    <name type="synonym">Mertensiothuria leucospilota</name>
    <dbReference type="NCBI Taxonomy" id="206669"/>
    <lineage>
        <taxon>Eukaryota</taxon>
        <taxon>Metazoa</taxon>
        <taxon>Echinodermata</taxon>
        <taxon>Eleutherozoa</taxon>
        <taxon>Echinozoa</taxon>
        <taxon>Holothuroidea</taxon>
        <taxon>Aspidochirotacea</taxon>
        <taxon>Aspidochirotida</taxon>
        <taxon>Holothuriidae</taxon>
        <taxon>Holothuria</taxon>
    </lineage>
</organism>
<feature type="domain" description="NR LBD" evidence="10">
    <location>
        <begin position="99"/>
        <end position="329"/>
    </location>
</feature>
<evidence type="ECO:0000256" key="2">
    <source>
        <dbReference type="ARBA" id="ARBA00004496"/>
    </source>
</evidence>
<dbReference type="GO" id="GO:0005737">
    <property type="term" value="C:cytoplasm"/>
    <property type="evidence" value="ECO:0007669"/>
    <property type="project" value="UniProtKB-SubCell"/>
</dbReference>
<dbReference type="SUPFAM" id="SSF48508">
    <property type="entry name" value="Nuclear receptor ligand-binding domain"/>
    <property type="match status" value="1"/>
</dbReference>
<comment type="similarity">
    <text evidence="3">Belongs to the nuclear hormone receptor family. NR0 subfamily.</text>
</comment>
<sequence>MELPVTQERSRPSRNPNPTLTALLMDSNQQQPDDVQLTLMEIDSDHLNNNGQHNYHHLSPLPASSPLLQSSTLPPSQYTPSAMPSSGQHVTYHSTNNSQQQSRGRSPSQTHKCSCACSETVLLVQDGRTDHLLAEWLTRSVRMLRTYPVLAHIDFEDIRTLLYSAWKELVILYMAQNEFEFEVHSVKTNLNIVCHHKDKTRKRKTIARIETHLPSSRHVEQLKFILGKLKQMKLDSKEFALLRLLMLLNTDLRDLKNSSAVEKASEQIHMLLMEYETVCYPNEPLRLSHMLLHLPGVRGFPIVAFEQLFYGHLVGDTTVKSVLRELLET</sequence>
<keyword evidence="5" id="KW-0678">Repressor</keyword>
<dbReference type="InterPro" id="IPR000536">
    <property type="entry name" value="Nucl_hrmn_rcpt_lig-bd"/>
</dbReference>
<keyword evidence="12" id="KW-1185">Reference proteome</keyword>
<evidence type="ECO:0000256" key="4">
    <source>
        <dbReference type="ARBA" id="ARBA00022490"/>
    </source>
</evidence>
<comment type="subcellular location">
    <subcellularLocation>
        <location evidence="2">Cytoplasm</location>
    </subcellularLocation>
    <subcellularLocation>
        <location evidence="1">Nucleus</location>
    </subcellularLocation>
</comment>
<gene>
    <name evidence="11" type="ORF">HOLleu_38862</name>
</gene>
<dbReference type="InterPro" id="IPR035500">
    <property type="entry name" value="NHR-like_dom_sf"/>
</dbReference>
<dbReference type="GO" id="GO:0005634">
    <property type="term" value="C:nucleus"/>
    <property type="evidence" value="ECO:0007669"/>
    <property type="project" value="UniProtKB-SubCell"/>
</dbReference>
<evidence type="ECO:0000256" key="6">
    <source>
        <dbReference type="ARBA" id="ARBA00023015"/>
    </source>
</evidence>
<feature type="compositionally biased region" description="Polar residues" evidence="9">
    <location>
        <begin position="78"/>
        <end position="93"/>
    </location>
</feature>
<dbReference type="Proteomes" id="UP001152320">
    <property type="component" value="Chromosome 21"/>
</dbReference>
<evidence type="ECO:0000256" key="1">
    <source>
        <dbReference type="ARBA" id="ARBA00004123"/>
    </source>
</evidence>
<dbReference type="PANTHER" id="PTHR24081">
    <property type="entry name" value="NUCLEAR RECEPTOR SUBFAMILY 0 GROUP B"/>
    <property type="match status" value="1"/>
</dbReference>
<keyword evidence="4" id="KW-0963">Cytoplasm</keyword>
<comment type="caution">
    <text evidence="11">The sequence shown here is derived from an EMBL/GenBank/DDBJ whole genome shotgun (WGS) entry which is preliminary data.</text>
</comment>
<feature type="compositionally biased region" description="Low complexity" evidence="9">
    <location>
        <begin position="94"/>
        <end position="110"/>
    </location>
</feature>
<evidence type="ECO:0000259" key="10">
    <source>
        <dbReference type="PROSITE" id="PS51843"/>
    </source>
</evidence>
<protein>
    <submittedName>
        <fullName evidence="11">Retinoic acid receptor RXR-gamma</fullName>
    </submittedName>
</protein>
<keyword evidence="8 11" id="KW-0675">Receptor</keyword>
<dbReference type="AlphaFoldDB" id="A0A9Q0YHK8"/>
<dbReference type="PANTHER" id="PTHR24081:SF8">
    <property type="entry name" value="NR LBD DOMAIN-CONTAINING PROTEIN"/>
    <property type="match status" value="1"/>
</dbReference>
<evidence type="ECO:0000256" key="5">
    <source>
        <dbReference type="ARBA" id="ARBA00022491"/>
    </source>
</evidence>
<dbReference type="EMBL" id="JAIZAY010000021">
    <property type="protein sequence ID" value="KAJ8021611.1"/>
    <property type="molecule type" value="Genomic_DNA"/>
</dbReference>
<evidence type="ECO:0000256" key="3">
    <source>
        <dbReference type="ARBA" id="ARBA00006647"/>
    </source>
</evidence>
<dbReference type="PRINTS" id="PR00398">
    <property type="entry name" value="STRDHORMONER"/>
</dbReference>
<evidence type="ECO:0000256" key="8">
    <source>
        <dbReference type="ARBA" id="ARBA00023170"/>
    </source>
</evidence>
<dbReference type="Gene3D" id="1.10.565.10">
    <property type="entry name" value="Retinoid X Receptor"/>
    <property type="match status" value="1"/>
</dbReference>